<keyword evidence="1" id="KW-0732">Signal</keyword>
<dbReference type="EMBL" id="JAQQAF010000004">
    <property type="protein sequence ID" value="KAJ8491681.1"/>
    <property type="molecule type" value="Genomic_DNA"/>
</dbReference>
<proteinExistence type="predicted"/>
<comment type="caution">
    <text evidence="2">The sequence shown here is derived from an EMBL/GenBank/DDBJ whole genome shotgun (WGS) entry which is preliminary data.</text>
</comment>
<reference evidence="2 3" key="1">
    <citation type="submission" date="2022-12" db="EMBL/GenBank/DDBJ databases">
        <title>Chromosome-scale assembly of the Ensete ventricosum genome.</title>
        <authorList>
            <person name="Dussert Y."/>
            <person name="Stocks J."/>
            <person name="Wendawek A."/>
            <person name="Woldeyes F."/>
            <person name="Nichols R.A."/>
            <person name="Borrell J.S."/>
        </authorList>
    </citation>
    <scope>NUCLEOTIDE SEQUENCE [LARGE SCALE GENOMIC DNA]</scope>
    <source>
        <strain evidence="3">cv. Maze</strain>
        <tissue evidence="2">Seeds</tissue>
    </source>
</reference>
<dbReference type="Proteomes" id="UP001222027">
    <property type="component" value="Unassembled WGS sequence"/>
</dbReference>
<protein>
    <submittedName>
        <fullName evidence="2">Uncharacterized protein</fullName>
    </submittedName>
</protein>
<accession>A0AAV8R4V4</accession>
<keyword evidence="3" id="KW-1185">Reference proteome</keyword>
<evidence type="ECO:0000313" key="3">
    <source>
        <dbReference type="Proteomes" id="UP001222027"/>
    </source>
</evidence>
<organism evidence="2 3">
    <name type="scientific">Ensete ventricosum</name>
    <name type="common">Abyssinian banana</name>
    <name type="synonym">Musa ensete</name>
    <dbReference type="NCBI Taxonomy" id="4639"/>
    <lineage>
        <taxon>Eukaryota</taxon>
        <taxon>Viridiplantae</taxon>
        <taxon>Streptophyta</taxon>
        <taxon>Embryophyta</taxon>
        <taxon>Tracheophyta</taxon>
        <taxon>Spermatophyta</taxon>
        <taxon>Magnoliopsida</taxon>
        <taxon>Liliopsida</taxon>
        <taxon>Zingiberales</taxon>
        <taxon>Musaceae</taxon>
        <taxon>Ensete</taxon>
    </lineage>
</organism>
<sequence>MAFHALRLVWFANPKCASVVAAGGQGSVHRRPRTTLSPLSRASHEFALVQCSDSEGESGVFALESWMKLLLPFTWMPWTWTGSWKSVADDAWNLCSTLKSVLNFSKAANHGISFFDQLEFIGKKEKGKEETTLKHAA</sequence>
<feature type="signal peptide" evidence="1">
    <location>
        <begin position="1"/>
        <end position="17"/>
    </location>
</feature>
<gene>
    <name evidence="2" type="ORF">OPV22_013402</name>
</gene>
<dbReference type="AlphaFoldDB" id="A0AAV8R4V4"/>
<name>A0AAV8R4V4_ENSVE</name>
<feature type="chain" id="PRO_5043440369" evidence="1">
    <location>
        <begin position="18"/>
        <end position="137"/>
    </location>
</feature>
<evidence type="ECO:0000313" key="2">
    <source>
        <dbReference type="EMBL" id="KAJ8491681.1"/>
    </source>
</evidence>
<evidence type="ECO:0000256" key="1">
    <source>
        <dbReference type="SAM" id="SignalP"/>
    </source>
</evidence>